<name>A0A6N3A009_9FIRM</name>
<accession>A0A6N3A009</accession>
<gene>
    <name evidence="1" type="ORF">CRLFYP8_02341</name>
</gene>
<protein>
    <recommendedName>
        <fullName evidence="2">ApeA N-terminal domain-containing protein</fullName>
    </recommendedName>
</protein>
<evidence type="ECO:0008006" key="2">
    <source>
        <dbReference type="Google" id="ProtNLM"/>
    </source>
</evidence>
<dbReference type="EMBL" id="CACRTL010000019">
    <property type="protein sequence ID" value="VYT85071.1"/>
    <property type="molecule type" value="Genomic_DNA"/>
</dbReference>
<dbReference type="AlphaFoldDB" id="A0A6N3A009"/>
<reference evidence="1" key="1">
    <citation type="submission" date="2019-11" db="EMBL/GenBank/DDBJ databases">
        <authorList>
            <person name="Feng L."/>
        </authorList>
    </citation>
    <scope>NUCLEOTIDE SEQUENCE</scope>
    <source>
        <strain evidence="1">CramosumLFYP8</strain>
    </source>
</reference>
<sequence length="388" mass="46052">MEEQLIIKGFIYFQENKIPFVIQEYSMELFSDNNELLNNFTKEYNFKNHYILEGEHFIYGSQSQKIKLLVERSIGTTCYLCCYIIFNITGSNGYDNIGIQSPFLDDVFKYKYNYLDIVRSGTNTATKPIDLYKIPFLMNDKNYGLKYRIGQNNQMGLLEDFDKKEEIIIPMNTDEIQECYDVTKILHRLAMFMTSNSVVPFKQITLYKGDWKVGWFYCPLVSNKASSCYDIMFHEFDVMKYIPKILNNIALDCKGKITKSIPLGHLSDFDSLYTPQRFIEQVMAFEYLFDKLKHQKAKKRNFTLKNELEYMFNEFPDLLLNSKFSSENISEQIKEVRRKITHGYEYYYDFKNDSNMCYFINVLDQLIKNLSLLYIGFSKEEIKNFSVY</sequence>
<evidence type="ECO:0000313" key="1">
    <source>
        <dbReference type="EMBL" id="VYT85071.1"/>
    </source>
</evidence>
<organism evidence="1">
    <name type="scientific">Thomasclavelia ramosa</name>
    <dbReference type="NCBI Taxonomy" id="1547"/>
    <lineage>
        <taxon>Bacteria</taxon>
        <taxon>Bacillati</taxon>
        <taxon>Bacillota</taxon>
        <taxon>Erysipelotrichia</taxon>
        <taxon>Erysipelotrichales</taxon>
        <taxon>Coprobacillaceae</taxon>
        <taxon>Thomasclavelia</taxon>
    </lineage>
</organism>
<proteinExistence type="predicted"/>